<organism evidence="2 3">
    <name type="scientific">Ophiophagus hannah</name>
    <name type="common">King cobra</name>
    <name type="synonym">Naja hannah</name>
    <dbReference type="NCBI Taxonomy" id="8665"/>
    <lineage>
        <taxon>Eukaryota</taxon>
        <taxon>Metazoa</taxon>
        <taxon>Chordata</taxon>
        <taxon>Craniata</taxon>
        <taxon>Vertebrata</taxon>
        <taxon>Euteleostomi</taxon>
        <taxon>Lepidosauria</taxon>
        <taxon>Squamata</taxon>
        <taxon>Bifurcata</taxon>
        <taxon>Unidentata</taxon>
        <taxon>Episquamata</taxon>
        <taxon>Toxicofera</taxon>
        <taxon>Serpentes</taxon>
        <taxon>Colubroidea</taxon>
        <taxon>Elapidae</taxon>
        <taxon>Elapinae</taxon>
        <taxon>Ophiophagus</taxon>
    </lineage>
</organism>
<accession>V8P922</accession>
<name>V8P922_OPHHA</name>
<evidence type="ECO:0000313" key="3">
    <source>
        <dbReference type="Proteomes" id="UP000018936"/>
    </source>
</evidence>
<reference evidence="2 3" key="1">
    <citation type="journal article" date="2013" name="Proc. Natl. Acad. Sci. U.S.A.">
        <title>The king cobra genome reveals dynamic gene evolution and adaptation in the snake venom system.</title>
        <authorList>
            <person name="Vonk F.J."/>
            <person name="Casewell N.R."/>
            <person name="Henkel C.V."/>
            <person name="Heimberg A.M."/>
            <person name="Jansen H.J."/>
            <person name="McCleary R.J."/>
            <person name="Kerkkamp H.M."/>
            <person name="Vos R.A."/>
            <person name="Guerreiro I."/>
            <person name="Calvete J.J."/>
            <person name="Wuster W."/>
            <person name="Woods A.E."/>
            <person name="Logan J.M."/>
            <person name="Harrison R.A."/>
            <person name="Castoe T.A."/>
            <person name="de Koning A.P."/>
            <person name="Pollock D.D."/>
            <person name="Yandell M."/>
            <person name="Calderon D."/>
            <person name="Renjifo C."/>
            <person name="Currier R.B."/>
            <person name="Salgado D."/>
            <person name="Pla D."/>
            <person name="Sanz L."/>
            <person name="Hyder A.S."/>
            <person name="Ribeiro J.M."/>
            <person name="Arntzen J.W."/>
            <person name="van den Thillart G.E."/>
            <person name="Boetzer M."/>
            <person name="Pirovano W."/>
            <person name="Dirks R.P."/>
            <person name="Spaink H.P."/>
            <person name="Duboule D."/>
            <person name="McGlinn E."/>
            <person name="Kini R.M."/>
            <person name="Richardson M.K."/>
        </authorList>
    </citation>
    <scope>NUCLEOTIDE SEQUENCE</scope>
    <source>
        <tissue evidence="2">Blood</tissue>
    </source>
</reference>
<evidence type="ECO:0000313" key="2">
    <source>
        <dbReference type="EMBL" id="ETE70850.1"/>
    </source>
</evidence>
<evidence type="ECO:0000259" key="1">
    <source>
        <dbReference type="Pfam" id="PF03732"/>
    </source>
</evidence>
<protein>
    <recommendedName>
        <fullName evidence="1">Retrotransposon gag domain-containing protein</fullName>
    </recommendedName>
</protein>
<comment type="caution">
    <text evidence="2">The sequence shown here is derived from an EMBL/GenBank/DDBJ whole genome shotgun (WGS) entry which is preliminary data.</text>
</comment>
<feature type="domain" description="Retrotransposon gag" evidence="1">
    <location>
        <begin position="19"/>
        <end position="69"/>
    </location>
</feature>
<dbReference type="EMBL" id="AZIM01000470">
    <property type="protein sequence ID" value="ETE70850.1"/>
    <property type="molecule type" value="Genomic_DNA"/>
</dbReference>
<proteinExistence type="predicted"/>
<dbReference type="AlphaFoldDB" id="V8P922"/>
<feature type="non-terminal residue" evidence="2">
    <location>
        <position position="1"/>
    </location>
</feature>
<dbReference type="InterPro" id="IPR005162">
    <property type="entry name" value="Retrotrans_gag_dom"/>
</dbReference>
<dbReference type="Proteomes" id="UP000018936">
    <property type="component" value="Unassembled WGS sequence"/>
</dbReference>
<keyword evidence="3" id="KW-1185">Reference proteome</keyword>
<gene>
    <name evidence="2" type="ORF">L345_03337</name>
</gene>
<dbReference type="Pfam" id="PF03732">
    <property type="entry name" value="Retrotrans_gag"/>
    <property type="match status" value="1"/>
</dbReference>
<sequence>MQQSGQLHNKGASWLGNPDAFLDELQARFGDNTQIRQAESEICTIKQGNRLVTEYIHEFWILARKLRISDDIYTWYQPATNMELDLIEYKRHGGAKSRTKKSQERHSLG</sequence>